<accession>A0ABU3BTW1</accession>
<comment type="caution">
    <text evidence="1">The sequence shown here is derived from an EMBL/GenBank/DDBJ whole genome shotgun (WGS) entry which is preliminary data.</text>
</comment>
<organism evidence="1 2">
    <name type="scientific">Rubrivirga litoralis</name>
    <dbReference type="NCBI Taxonomy" id="3075598"/>
    <lineage>
        <taxon>Bacteria</taxon>
        <taxon>Pseudomonadati</taxon>
        <taxon>Rhodothermota</taxon>
        <taxon>Rhodothermia</taxon>
        <taxon>Rhodothermales</taxon>
        <taxon>Rubricoccaceae</taxon>
        <taxon>Rubrivirga</taxon>
    </lineage>
</organism>
<gene>
    <name evidence="1" type="ORF">RM540_13300</name>
</gene>
<dbReference type="EMBL" id="JAVRHT010000036">
    <property type="protein sequence ID" value="MDT0632731.1"/>
    <property type="molecule type" value="Genomic_DNA"/>
</dbReference>
<keyword evidence="2" id="KW-1185">Reference proteome</keyword>
<reference evidence="1 2" key="1">
    <citation type="submission" date="2023-09" db="EMBL/GenBank/DDBJ databases">
        <authorList>
            <person name="Rey-Velasco X."/>
        </authorList>
    </citation>
    <scope>NUCLEOTIDE SEQUENCE [LARGE SCALE GENOMIC DNA]</scope>
    <source>
        <strain evidence="1 2">F394</strain>
    </source>
</reference>
<name>A0ABU3BTW1_9BACT</name>
<sequence>MVAIVVGLVALWGVADRGPFAALAAERVAVHNAEAGRLDTLRLRGRVVTASVGGTVVQIDPDDRVWLDLGDGAFPLRVPGGDSLAVRDRLLAVGRVRGRGGLRWLDVEAWTRVTASVR</sequence>
<evidence type="ECO:0000313" key="2">
    <source>
        <dbReference type="Proteomes" id="UP001267426"/>
    </source>
</evidence>
<evidence type="ECO:0000313" key="1">
    <source>
        <dbReference type="EMBL" id="MDT0632731.1"/>
    </source>
</evidence>
<proteinExistence type="predicted"/>
<protein>
    <recommendedName>
        <fullName evidence="3">DNA-binding protein</fullName>
    </recommendedName>
</protein>
<dbReference type="RefSeq" id="WP_311664902.1">
    <property type="nucleotide sequence ID" value="NZ_JAVRHT010000036.1"/>
</dbReference>
<evidence type="ECO:0008006" key="3">
    <source>
        <dbReference type="Google" id="ProtNLM"/>
    </source>
</evidence>
<dbReference type="Proteomes" id="UP001267426">
    <property type="component" value="Unassembled WGS sequence"/>
</dbReference>